<dbReference type="AlphaFoldDB" id="A0A420HYM1"/>
<sequence length="102" mass="12349">MKLMIEDHPFEFESNDKQFKAYFKCTSGRAQKLLLERMSGPEAWRNAAEVVEALDEEFFDYNKEYRAREEYYGFQMAKNDTYRDFRIKFRRLAIKGKIPRQA</sequence>
<dbReference type="OrthoDB" id="3600130at2759"/>
<proteinExistence type="predicted"/>
<protein>
    <submittedName>
        <fullName evidence="1">Uncharacterized protein</fullName>
    </submittedName>
</protein>
<reference evidence="1 2" key="1">
    <citation type="journal article" date="2018" name="BMC Genomics">
        <title>Comparative genome analyses reveal sequence features reflecting distinct modes of host-adaptation between dicot and monocot powdery mildew.</title>
        <authorList>
            <person name="Wu Y."/>
            <person name="Ma X."/>
            <person name="Pan Z."/>
            <person name="Kale S.D."/>
            <person name="Song Y."/>
            <person name="King H."/>
            <person name="Zhang Q."/>
            <person name="Presley C."/>
            <person name="Deng X."/>
            <person name="Wei C.I."/>
            <person name="Xiao S."/>
        </authorList>
    </citation>
    <scope>NUCLEOTIDE SEQUENCE [LARGE SCALE GENOMIC DNA]</scope>
    <source>
        <strain evidence="1">UMSG2</strain>
    </source>
</reference>
<dbReference type="STRING" id="212602.A0A420HYM1"/>
<dbReference type="Proteomes" id="UP000286134">
    <property type="component" value="Unassembled WGS sequence"/>
</dbReference>
<keyword evidence="2" id="KW-1185">Reference proteome</keyword>
<dbReference type="EMBL" id="MCFK01003299">
    <property type="protein sequence ID" value="RKF62526.1"/>
    <property type="molecule type" value="Genomic_DNA"/>
</dbReference>
<evidence type="ECO:0000313" key="2">
    <source>
        <dbReference type="Proteomes" id="UP000286134"/>
    </source>
</evidence>
<accession>A0A420HYM1</accession>
<gene>
    <name evidence="1" type="ORF">OnM2_032082</name>
</gene>
<feature type="non-terminal residue" evidence="1">
    <location>
        <position position="102"/>
    </location>
</feature>
<organism evidence="1 2">
    <name type="scientific">Erysiphe neolycopersici</name>
    <dbReference type="NCBI Taxonomy" id="212602"/>
    <lineage>
        <taxon>Eukaryota</taxon>
        <taxon>Fungi</taxon>
        <taxon>Dikarya</taxon>
        <taxon>Ascomycota</taxon>
        <taxon>Pezizomycotina</taxon>
        <taxon>Leotiomycetes</taxon>
        <taxon>Erysiphales</taxon>
        <taxon>Erysiphaceae</taxon>
        <taxon>Erysiphe</taxon>
    </lineage>
</organism>
<name>A0A420HYM1_9PEZI</name>
<evidence type="ECO:0000313" key="1">
    <source>
        <dbReference type="EMBL" id="RKF62526.1"/>
    </source>
</evidence>
<comment type="caution">
    <text evidence="1">The sequence shown here is derived from an EMBL/GenBank/DDBJ whole genome shotgun (WGS) entry which is preliminary data.</text>
</comment>